<keyword evidence="2" id="KW-1133">Transmembrane helix</keyword>
<dbReference type="EMBL" id="FMYP01000024">
    <property type="protein sequence ID" value="SDC29052.1"/>
    <property type="molecule type" value="Genomic_DNA"/>
</dbReference>
<protein>
    <submittedName>
        <fullName evidence="3">Uncharacterized protein</fullName>
    </submittedName>
</protein>
<gene>
    <name evidence="3" type="ORF">SAMN05216323_102440</name>
</gene>
<keyword evidence="2" id="KW-0812">Transmembrane</keyword>
<proteinExistence type="predicted"/>
<sequence length="62" mass="6276">MVAIKLIVIAIVVMAIFMAAMSIRLLFKKNAKFSGGSCSSSPTLDGKGTSCGCGGGSCSTEK</sequence>
<feature type="transmembrane region" description="Helical" evidence="2">
    <location>
        <begin position="6"/>
        <end position="27"/>
    </location>
</feature>
<organism evidence="3 4">
    <name type="scientific">Williamwhitmania taraxaci</name>
    <dbReference type="NCBI Taxonomy" id="1640674"/>
    <lineage>
        <taxon>Bacteria</taxon>
        <taxon>Pseudomonadati</taxon>
        <taxon>Bacteroidota</taxon>
        <taxon>Bacteroidia</taxon>
        <taxon>Bacteroidales</taxon>
        <taxon>Williamwhitmaniaceae</taxon>
        <taxon>Williamwhitmania</taxon>
    </lineage>
</organism>
<reference evidence="3 4" key="1">
    <citation type="submission" date="2016-09" db="EMBL/GenBank/DDBJ databases">
        <authorList>
            <person name="Capua I."/>
            <person name="De Benedictis P."/>
            <person name="Joannis T."/>
            <person name="Lombin L.H."/>
            <person name="Cattoli G."/>
        </authorList>
    </citation>
    <scope>NUCLEOTIDE SEQUENCE [LARGE SCALE GENOMIC DNA]</scope>
    <source>
        <strain evidence="3 4">A7P-90m</strain>
    </source>
</reference>
<feature type="compositionally biased region" description="Gly residues" evidence="1">
    <location>
        <begin position="49"/>
        <end position="62"/>
    </location>
</feature>
<dbReference type="AlphaFoldDB" id="A0A1G6KD87"/>
<dbReference type="Proteomes" id="UP000199452">
    <property type="component" value="Unassembled WGS sequence"/>
</dbReference>
<evidence type="ECO:0000313" key="3">
    <source>
        <dbReference type="EMBL" id="SDC29052.1"/>
    </source>
</evidence>
<evidence type="ECO:0000256" key="2">
    <source>
        <dbReference type="SAM" id="Phobius"/>
    </source>
</evidence>
<accession>A0A1G6KD87</accession>
<feature type="region of interest" description="Disordered" evidence="1">
    <location>
        <begin position="33"/>
        <end position="62"/>
    </location>
</feature>
<name>A0A1G6KD87_9BACT</name>
<dbReference type="RefSeq" id="WP_092437737.1">
    <property type="nucleotide sequence ID" value="NZ_FMYP01000024.1"/>
</dbReference>
<evidence type="ECO:0000256" key="1">
    <source>
        <dbReference type="SAM" id="MobiDB-lite"/>
    </source>
</evidence>
<evidence type="ECO:0000313" key="4">
    <source>
        <dbReference type="Proteomes" id="UP000199452"/>
    </source>
</evidence>
<keyword evidence="4" id="KW-1185">Reference proteome</keyword>
<keyword evidence="2" id="KW-0472">Membrane</keyword>